<proteinExistence type="predicted"/>
<dbReference type="EMBL" id="KN835196">
    <property type="protein sequence ID" value="KIK44180.1"/>
    <property type="molecule type" value="Genomic_DNA"/>
</dbReference>
<feature type="region of interest" description="Disordered" evidence="1">
    <location>
        <begin position="122"/>
        <end position="150"/>
    </location>
</feature>
<protein>
    <submittedName>
        <fullName evidence="2">Uncharacterized protein</fullName>
    </submittedName>
</protein>
<name>A0A0D0A2H5_9AGAM</name>
<dbReference type="Proteomes" id="UP000054485">
    <property type="component" value="Unassembled WGS sequence"/>
</dbReference>
<sequence length="284" mass="31731">MSSQTPLIDEENPFYCPSFPAAAYLANLRQARQSNPFLFQDMSLRSFFWKIGLCFTKEDQNYTSNAVVHNIQDTPSWLSSPDVQSPIILARNQVSDDLPDMPVLRRGLAGLAWGKASKCITKRRRESSEHEDPNFLGGPSKRGRSSQSIHTSSFNNTGIDMLSYTLHRHDPVAVSCQGVPRTLAGVTLFPSRKRLSSLLLRVLPIHILTICVSAWVYESETGDETPIDLSYLVNRLEMVLPGTGVHQTFLGDPLAVLHLTHQKITNILADRGIDRRNVSSCHEC</sequence>
<accession>A0A0D0A2H5</accession>
<reference evidence="2 3" key="1">
    <citation type="submission" date="2014-04" db="EMBL/GenBank/DDBJ databases">
        <authorList>
            <consortium name="DOE Joint Genome Institute"/>
            <person name="Kuo A."/>
            <person name="Ruytinx J."/>
            <person name="Rineau F."/>
            <person name="Colpaert J."/>
            <person name="Kohler A."/>
            <person name="Nagy L.G."/>
            <person name="Floudas D."/>
            <person name="Copeland A."/>
            <person name="Barry K.W."/>
            <person name="Cichocki N."/>
            <person name="Veneault-Fourrey C."/>
            <person name="LaButti K."/>
            <person name="Lindquist E.A."/>
            <person name="Lipzen A."/>
            <person name="Lundell T."/>
            <person name="Morin E."/>
            <person name="Murat C."/>
            <person name="Sun H."/>
            <person name="Tunlid A."/>
            <person name="Henrissat B."/>
            <person name="Grigoriev I.V."/>
            <person name="Hibbett D.S."/>
            <person name="Martin F."/>
            <person name="Nordberg H.P."/>
            <person name="Cantor M.N."/>
            <person name="Hua S.X."/>
        </authorList>
    </citation>
    <scope>NUCLEOTIDE SEQUENCE [LARGE SCALE GENOMIC DNA]</scope>
    <source>
        <strain evidence="2 3">UH-Slu-Lm8-n1</strain>
    </source>
</reference>
<evidence type="ECO:0000256" key="1">
    <source>
        <dbReference type="SAM" id="MobiDB-lite"/>
    </source>
</evidence>
<reference evidence="3" key="2">
    <citation type="submission" date="2015-01" db="EMBL/GenBank/DDBJ databases">
        <title>Evolutionary Origins and Diversification of the Mycorrhizal Mutualists.</title>
        <authorList>
            <consortium name="DOE Joint Genome Institute"/>
            <consortium name="Mycorrhizal Genomics Consortium"/>
            <person name="Kohler A."/>
            <person name="Kuo A."/>
            <person name="Nagy L.G."/>
            <person name="Floudas D."/>
            <person name="Copeland A."/>
            <person name="Barry K.W."/>
            <person name="Cichocki N."/>
            <person name="Veneault-Fourrey C."/>
            <person name="LaButti K."/>
            <person name="Lindquist E.A."/>
            <person name="Lipzen A."/>
            <person name="Lundell T."/>
            <person name="Morin E."/>
            <person name="Murat C."/>
            <person name="Riley R."/>
            <person name="Ohm R."/>
            <person name="Sun H."/>
            <person name="Tunlid A."/>
            <person name="Henrissat B."/>
            <person name="Grigoriev I.V."/>
            <person name="Hibbett D.S."/>
            <person name="Martin F."/>
        </authorList>
    </citation>
    <scope>NUCLEOTIDE SEQUENCE [LARGE SCALE GENOMIC DNA]</scope>
    <source>
        <strain evidence="3">UH-Slu-Lm8-n1</strain>
    </source>
</reference>
<evidence type="ECO:0000313" key="3">
    <source>
        <dbReference type="Proteomes" id="UP000054485"/>
    </source>
</evidence>
<dbReference type="OrthoDB" id="2622478at2759"/>
<dbReference type="InParanoid" id="A0A0D0A2H5"/>
<organism evidence="2 3">
    <name type="scientific">Suillus luteus UH-Slu-Lm8-n1</name>
    <dbReference type="NCBI Taxonomy" id="930992"/>
    <lineage>
        <taxon>Eukaryota</taxon>
        <taxon>Fungi</taxon>
        <taxon>Dikarya</taxon>
        <taxon>Basidiomycota</taxon>
        <taxon>Agaricomycotina</taxon>
        <taxon>Agaricomycetes</taxon>
        <taxon>Agaricomycetidae</taxon>
        <taxon>Boletales</taxon>
        <taxon>Suillineae</taxon>
        <taxon>Suillaceae</taxon>
        <taxon>Suillus</taxon>
    </lineage>
</organism>
<keyword evidence="3" id="KW-1185">Reference proteome</keyword>
<dbReference type="AlphaFoldDB" id="A0A0D0A2H5"/>
<gene>
    <name evidence="2" type="ORF">CY34DRAFT_802987</name>
</gene>
<dbReference type="HOGENOM" id="CLU_078309_0_0_1"/>
<evidence type="ECO:0000313" key="2">
    <source>
        <dbReference type="EMBL" id="KIK44180.1"/>
    </source>
</evidence>